<evidence type="ECO:0000256" key="1">
    <source>
        <dbReference type="SAM" id="SignalP"/>
    </source>
</evidence>
<dbReference type="Proteomes" id="UP000620139">
    <property type="component" value="Unassembled WGS sequence"/>
</dbReference>
<reference evidence="2" key="1">
    <citation type="submission" date="2020-12" db="EMBL/GenBank/DDBJ databases">
        <title>The genome sequence of Inhella sp. 4Y17.</title>
        <authorList>
            <person name="Liu Y."/>
        </authorList>
    </citation>
    <scope>NUCLEOTIDE SEQUENCE</scope>
    <source>
        <strain evidence="2">4Y10</strain>
    </source>
</reference>
<organism evidence="2 3">
    <name type="scientific">Inhella gelatinilytica</name>
    <dbReference type="NCBI Taxonomy" id="2795030"/>
    <lineage>
        <taxon>Bacteria</taxon>
        <taxon>Pseudomonadati</taxon>
        <taxon>Pseudomonadota</taxon>
        <taxon>Betaproteobacteria</taxon>
        <taxon>Burkholderiales</taxon>
        <taxon>Sphaerotilaceae</taxon>
        <taxon>Inhella</taxon>
    </lineage>
</organism>
<dbReference type="Pfam" id="PF10978">
    <property type="entry name" value="DUF2785"/>
    <property type="match status" value="1"/>
</dbReference>
<evidence type="ECO:0000313" key="2">
    <source>
        <dbReference type="EMBL" id="MBH9553784.1"/>
    </source>
</evidence>
<dbReference type="InterPro" id="IPR021247">
    <property type="entry name" value="DUF2785"/>
</dbReference>
<sequence length="289" mass="32107">MAPSFIVRNLLGALGALLVAAAVHATPTCPDRSTVEQARAADQREALLPALVQCLGSTDPTQRDALGFETLSLWLRGKQLGPNAHLRLLAELEGQWLLDDNGVRRSFVLLSLAEVARSDRIQPWLSTEGRRALLDSALQRVQAWSDYRDFDDTVGWRHGIAHGADLLLQLALHPAHGPAEQAQILTALGSQVLAQGQHAYQAGEGARLARATIWALIKSDWNDARWRAHLQRLAGGLGPDTNWSRARLIRLHNWREFLWPLYVALQEQPDAALKARYLPALQEQLRRLP</sequence>
<comment type="caution">
    <text evidence="2">The sequence shown here is derived from an EMBL/GenBank/DDBJ whole genome shotgun (WGS) entry which is preliminary data.</text>
</comment>
<evidence type="ECO:0000313" key="3">
    <source>
        <dbReference type="Proteomes" id="UP000620139"/>
    </source>
</evidence>
<proteinExistence type="predicted"/>
<gene>
    <name evidence="2" type="ORF">I7X43_13110</name>
</gene>
<feature type="chain" id="PRO_5036793060" evidence="1">
    <location>
        <begin position="26"/>
        <end position="289"/>
    </location>
</feature>
<dbReference type="AlphaFoldDB" id="A0A931IZ59"/>
<dbReference type="EMBL" id="JAEDAL010000007">
    <property type="protein sequence ID" value="MBH9553784.1"/>
    <property type="molecule type" value="Genomic_DNA"/>
</dbReference>
<protein>
    <submittedName>
        <fullName evidence="2">DUF2785 domain-containing protein</fullName>
    </submittedName>
</protein>
<dbReference type="RefSeq" id="WP_198101406.1">
    <property type="nucleotide sequence ID" value="NZ_JAEDAL010000007.1"/>
</dbReference>
<feature type="signal peptide" evidence="1">
    <location>
        <begin position="1"/>
        <end position="25"/>
    </location>
</feature>
<keyword evidence="1" id="KW-0732">Signal</keyword>
<accession>A0A931IZ59</accession>
<name>A0A931IZ59_9BURK</name>
<keyword evidence="3" id="KW-1185">Reference proteome</keyword>